<dbReference type="SUPFAM" id="SSF53649">
    <property type="entry name" value="Alkaline phosphatase-like"/>
    <property type="match status" value="1"/>
</dbReference>
<comment type="caution">
    <text evidence="5">The sequence shown here is derived from an EMBL/GenBank/DDBJ whole genome shotgun (WGS) entry which is preliminary data.</text>
</comment>
<feature type="compositionally biased region" description="Low complexity" evidence="1">
    <location>
        <begin position="445"/>
        <end position="462"/>
    </location>
</feature>
<evidence type="ECO:0000259" key="4">
    <source>
        <dbReference type="Pfam" id="PF25863"/>
    </source>
</evidence>
<dbReference type="EMBL" id="JALKFT010000010">
    <property type="protein sequence ID" value="MCK9876540.1"/>
    <property type="molecule type" value="Genomic_DNA"/>
</dbReference>
<dbReference type="Proteomes" id="UP001201873">
    <property type="component" value="Unassembled WGS sequence"/>
</dbReference>
<dbReference type="InterPro" id="IPR058882">
    <property type="entry name" value="PglZ_C"/>
</dbReference>
<organism evidence="5 6">
    <name type="scientific">Frankia umida</name>
    <dbReference type="NCBI Taxonomy" id="573489"/>
    <lineage>
        <taxon>Bacteria</taxon>
        <taxon>Bacillati</taxon>
        <taxon>Actinomycetota</taxon>
        <taxon>Actinomycetes</taxon>
        <taxon>Frankiales</taxon>
        <taxon>Frankiaceae</taxon>
        <taxon>Frankia</taxon>
    </lineage>
</organism>
<dbReference type="NCBIfam" id="NF033446">
    <property type="entry name" value="BREX_PglZ_2"/>
    <property type="match status" value="1"/>
</dbReference>
<feature type="domain" description="Alkaline phosphatase-like protein PglZ C-terminal" evidence="4">
    <location>
        <begin position="956"/>
        <end position="1055"/>
    </location>
</feature>
<reference evidence="5 6" key="1">
    <citation type="submission" date="2022-04" db="EMBL/GenBank/DDBJ databases">
        <title>Genome diversity in the genus Frankia.</title>
        <authorList>
            <person name="Carlos-Shanley C."/>
            <person name="Hahn D."/>
        </authorList>
    </citation>
    <scope>NUCLEOTIDE SEQUENCE [LARGE SCALE GENOMIC DNA]</scope>
    <source>
        <strain evidence="5 6">Ag45/Mut15</strain>
    </source>
</reference>
<feature type="region of interest" description="Disordered" evidence="1">
    <location>
        <begin position="445"/>
        <end position="477"/>
    </location>
</feature>
<feature type="region of interest" description="Disordered" evidence="1">
    <location>
        <begin position="867"/>
        <end position="956"/>
    </location>
</feature>
<protein>
    <submittedName>
        <fullName evidence="5">BREX-2 system phosphatase PglZ</fullName>
    </submittedName>
</protein>
<dbReference type="InterPro" id="IPR047992">
    <property type="entry name" value="BREX_PglZ"/>
</dbReference>
<proteinExistence type="predicted"/>
<evidence type="ECO:0000256" key="1">
    <source>
        <dbReference type="SAM" id="MobiDB-lite"/>
    </source>
</evidence>
<keyword evidence="6" id="KW-1185">Reference proteome</keyword>
<dbReference type="InterPro" id="IPR058881">
    <property type="entry name" value="PglZ_2nd"/>
</dbReference>
<dbReference type="Pfam" id="PF25862">
    <property type="entry name" value="PglZ_1st"/>
    <property type="match status" value="1"/>
</dbReference>
<dbReference type="InterPro" id="IPR058880">
    <property type="entry name" value="PglZ_N"/>
</dbReference>
<sequence>MTGPATTASLAGTGVPRVTPDVVKVRVGRLQRAAHTNPGGQSRILLVRAQPDWPAPVELAAGGRPVRVVPCVSPLAVLEEITRWARDPVRDGWLVLLTDADEEVLGDTVLAQVHRQRVDVIEPWAAVLEDFGAAQADPRLRAPEDRWIIQALLEARPPAGWPRRPGGLLSREDALAELAAVRLGLTELGLGAADLDIATLLRWTTIPGATEAVRRLGGDERTGLTSYLGDRTGRAGRTLFTLVAAGNGDRALALGLVCDCLWPHPDPDGSARQAAVDAAAVERAKVRVERYFGDARLDETAMRAFADATREVVTTTLASTRPGTSRLGLGATSSTLHPDDELPALLDTAERLLEELDGRAAGAASDILRTGFHHRLSLVATTIRDFLTSAESGVNRALLATATHDVVAAVGSLRAHHLASIHRTEVERAVMVVRIVGWLATQPTGSLRSSTSGTTGEIGTSGTKRRNGDRPDGPTTLPAALHAHLDDSAWVDVALGPLASGELAPAVGTVYGDLFRVAARRRRALDASFALLLADWTAGPAGPGGPLLVEEILDRVVAPVVTASGASGGRRAVLVVLDGLSVAVATQLAAELRRDRWQECDPLGSPPGEVTGEPASSARRRAALAVLPTITETSRTSLLAGKLARGDKATEKAAFEHHPRWGRRRAPLFHHADLDGAPGSPLDHDLIQALTSDTPLVAVVINTVDDTLHKGRQRDDVGWSLADFGRLRAVLAYARNADRVVIVTSDHGHIVDHGAAGLAAPDAASARHRVPAGNAGNAGNNATGDGEVVLTGPRVLVPGGRIVALWDPALHYLGRKGGYHGGASPAEATVPVLAFLPFRLSATSTHQRLPPGWRPLPDQRPRWWSPQTSALLPGLDGDTVRIGPRTADREVAGGAAETVLAPRKRRRPTTEQAGPALFELPQPATSEAGPGAGAAPAADSTTSTAPSPTGGRENPVDRLVAGLLGSELFQSQLGGLARPLDVGKVEAAVRALLDANGTLATAVVAERAGELSRRAGGFAVNLRRLFNIDNYPVLDELDDGHTLRLNVDLLRQQFGLPQ</sequence>
<evidence type="ECO:0000259" key="2">
    <source>
        <dbReference type="Pfam" id="PF25861"/>
    </source>
</evidence>
<evidence type="ECO:0000313" key="6">
    <source>
        <dbReference type="Proteomes" id="UP001201873"/>
    </source>
</evidence>
<gene>
    <name evidence="5" type="primary">pglZ</name>
    <name evidence="5" type="ORF">MXD59_12265</name>
</gene>
<evidence type="ECO:0000313" key="5">
    <source>
        <dbReference type="EMBL" id="MCK9876540.1"/>
    </source>
</evidence>
<dbReference type="RefSeq" id="WP_248824786.1">
    <property type="nucleotide sequence ID" value="NZ_JALKFT010000010.1"/>
</dbReference>
<name>A0ABT0JYB5_9ACTN</name>
<evidence type="ECO:0000259" key="3">
    <source>
        <dbReference type="Pfam" id="PF25862"/>
    </source>
</evidence>
<dbReference type="InterPro" id="IPR017850">
    <property type="entry name" value="Alkaline_phosphatase_core_sf"/>
</dbReference>
<feature type="compositionally biased region" description="Low complexity" evidence="1">
    <location>
        <begin position="923"/>
        <end position="951"/>
    </location>
</feature>
<dbReference type="Pfam" id="PF25861">
    <property type="entry name" value="PglZ_2nd"/>
    <property type="match status" value="1"/>
</dbReference>
<dbReference type="Pfam" id="PF08665">
    <property type="entry name" value="PglZ"/>
    <property type="match status" value="1"/>
</dbReference>
<accession>A0ABT0JYB5</accession>
<feature type="domain" description="Alkaline phosphatase-like protein PglZ N-terminal" evidence="3">
    <location>
        <begin position="26"/>
        <end position="121"/>
    </location>
</feature>
<dbReference type="Pfam" id="PF25863">
    <property type="entry name" value="PglZ_C"/>
    <property type="match status" value="1"/>
</dbReference>
<feature type="domain" description="Alkaline phosphatase-like protein PglZ second" evidence="2">
    <location>
        <begin position="196"/>
        <end position="366"/>
    </location>
</feature>